<feature type="domain" description="Beta-lactamase class A catalytic" evidence="4">
    <location>
        <begin position="51"/>
        <end position="271"/>
    </location>
</feature>
<dbReference type="PANTHER" id="PTHR35333">
    <property type="entry name" value="BETA-LACTAMASE"/>
    <property type="match status" value="1"/>
</dbReference>
<dbReference type="NCBIfam" id="NF033103">
    <property type="entry name" value="bla_class_A"/>
    <property type="match status" value="1"/>
</dbReference>
<comment type="caution">
    <text evidence="5">The sequence shown here is derived from an EMBL/GenBank/DDBJ whole genome shotgun (WGS) entry which is preliminary data.</text>
</comment>
<reference evidence="5" key="1">
    <citation type="journal article" date="2021" name="PeerJ">
        <title>Extensive microbial diversity within the chicken gut microbiome revealed by metagenomics and culture.</title>
        <authorList>
            <person name="Gilroy R."/>
            <person name="Ravi A."/>
            <person name="Getino M."/>
            <person name="Pursley I."/>
            <person name="Horton D.L."/>
            <person name="Alikhan N.F."/>
            <person name="Baker D."/>
            <person name="Gharbi K."/>
            <person name="Hall N."/>
            <person name="Watson M."/>
            <person name="Adriaenssens E.M."/>
            <person name="Foster-Nyarko E."/>
            <person name="Jarju S."/>
            <person name="Secka A."/>
            <person name="Antonio M."/>
            <person name="Oren A."/>
            <person name="Chaudhuri R.R."/>
            <person name="La Ragione R."/>
            <person name="Hildebrand F."/>
            <person name="Pallen M.J."/>
        </authorList>
    </citation>
    <scope>NUCLEOTIDE SEQUENCE</scope>
    <source>
        <strain evidence="5">ChiHjej12B11-24981</strain>
    </source>
</reference>
<name>A0A9D2A8M2_9BACE</name>
<dbReference type="SUPFAM" id="SSF56601">
    <property type="entry name" value="beta-lactamase/transpeptidase-like"/>
    <property type="match status" value="1"/>
</dbReference>
<dbReference type="InterPro" id="IPR000871">
    <property type="entry name" value="Beta-lactam_class-A"/>
</dbReference>
<evidence type="ECO:0000259" key="4">
    <source>
        <dbReference type="Pfam" id="PF13354"/>
    </source>
</evidence>
<dbReference type="InterPro" id="IPR045155">
    <property type="entry name" value="Beta-lactam_cat"/>
</dbReference>
<evidence type="ECO:0000313" key="6">
    <source>
        <dbReference type="Proteomes" id="UP000824023"/>
    </source>
</evidence>
<dbReference type="Pfam" id="PF13354">
    <property type="entry name" value="Beta-lactamase2"/>
    <property type="match status" value="1"/>
</dbReference>
<gene>
    <name evidence="5" type="primary">bla</name>
    <name evidence="5" type="ORF">H9819_05030</name>
</gene>
<dbReference type="EMBL" id="DXCK01000070">
    <property type="protein sequence ID" value="HIZ01605.1"/>
    <property type="molecule type" value="Genomic_DNA"/>
</dbReference>
<dbReference type="EC" id="3.5.2.6" evidence="3"/>
<dbReference type="Gene3D" id="3.40.710.10">
    <property type="entry name" value="DD-peptidase/beta-lactamase superfamily"/>
    <property type="match status" value="1"/>
</dbReference>
<dbReference type="GO" id="GO:0030655">
    <property type="term" value="P:beta-lactam antibiotic catabolic process"/>
    <property type="evidence" value="ECO:0007669"/>
    <property type="project" value="InterPro"/>
</dbReference>
<evidence type="ECO:0000256" key="2">
    <source>
        <dbReference type="ARBA" id="ARBA00009009"/>
    </source>
</evidence>
<dbReference type="AlphaFoldDB" id="A0A9D2A8M2"/>
<dbReference type="GO" id="GO:0046677">
    <property type="term" value="P:response to antibiotic"/>
    <property type="evidence" value="ECO:0007669"/>
    <property type="project" value="InterPro"/>
</dbReference>
<organism evidence="5 6">
    <name type="scientific">Candidatus Bacteroides merdipullorum</name>
    <dbReference type="NCBI Taxonomy" id="2838474"/>
    <lineage>
        <taxon>Bacteria</taxon>
        <taxon>Pseudomonadati</taxon>
        <taxon>Bacteroidota</taxon>
        <taxon>Bacteroidia</taxon>
        <taxon>Bacteroidales</taxon>
        <taxon>Bacteroidaceae</taxon>
        <taxon>Bacteroides</taxon>
    </lineage>
</organism>
<proteinExistence type="inferred from homology"/>
<comment type="catalytic activity">
    <reaction evidence="1">
        <text>a beta-lactam + H2O = a substituted beta-amino acid</text>
        <dbReference type="Rhea" id="RHEA:20401"/>
        <dbReference type="ChEBI" id="CHEBI:15377"/>
        <dbReference type="ChEBI" id="CHEBI:35627"/>
        <dbReference type="ChEBI" id="CHEBI:140347"/>
        <dbReference type="EC" id="3.5.2.6"/>
    </reaction>
</comment>
<dbReference type="Proteomes" id="UP000824023">
    <property type="component" value="Unassembled WGS sequence"/>
</dbReference>
<evidence type="ECO:0000256" key="1">
    <source>
        <dbReference type="ARBA" id="ARBA00001526"/>
    </source>
</evidence>
<comment type="similarity">
    <text evidence="2">Belongs to the class-A beta-lactamase family.</text>
</comment>
<dbReference type="PANTHER" id="PTHR35333:SF3">
    <property type="entry name" value="BETA-LACTAMASE-TYPE TRANSPEPTIDASE FOLD CONTAINING PROTEIN"/>
    <property type="match status" value="1"/>
</dbReference>
<reference evidence="5" key="2">
    <citation type="submission" date="2021-04" db="EMBL/GenBank/DDBJ databases">
        <authorList>
            <person name="Gilroy R."/>
        </authorList>
    </citation>
    <scope>NUCLEOTIDE SEQUENCE</scope>
    <source>
        <strain evidence="5">ChiHjej12B11-24981</strain>
    </source>
</reference>
<dbReference type="GO" id="GO:0008800">
    <property type="term" value="F:beta-lactamase activity"/>
    <property type="evidence" value="ECO:0007669"/>
    <property type="project" value="UniProtKB-EC"/>
</dbReference>
<evidence type="ECO:0000313" key="5">
    <source>
        <dbReference type="EMBL" id="HIZ01605.1"/>
    </source>
</evidence>
<accession>A0A9D2A8M2</accession>
<sequence>MKLCRLFILFYFLWVFLPSLKGQQTNLHRALADYVANKPAQIGVALIVEGRDTVCVNDSCRYPLMSVFKLHQALAVAHELRVRGWTLDSPIRILREDLKPDTYSPLRDKYPNGGVVLQVRDLLSYTLQRSDNNACDILFDRICGVEETERYIHALGISPLSIVADEAEMHRSLERCYDNWSTPLAVARLLEMLFVHPVFAHRAEEGFIRRMLVECETGKERLAAPLQGTGVVIGHKTGTGDRNARGEWIGVNDAGFIRLPDGRHYTLVVLVKDSRATMEETCRYIADISAIVFRALEREEY</sequence>
<evidence type="ECO:0000256" key="3">
    <source>
        <dbReference type="ARBA" id="ARBA00012865"/>
    </source>
</evidence>
<protein>
    <recommendedName>
        <fullName evidence="3">beta-lactamase</fullName>
        <ecNumber evidence="3">3.5.2.6</ecNumber>
    </recommendedName>
</protein>
<dbReference type="InterPro" id="IPR012338">
    <property type="entry name" value="Beta-lactam/transpept-like"/>
</dbReference>